<gene>
    <name evidence="5" type="ORF">E1286_33210</name>
</gene>
<comment type="caution">
    <text evidence="5">The sequence shown here is derived from an EMBL/GenBank/DDBJ whole genome shotgun (WGS) entry which is preliminary data.</text>
</comment>
<dbReference type="Gene3D" id="3.40.50.2300">
    <property type="match status" value="2"/>
</dbReference>
<keyword evidence="3" id="KW-0732">Signal</keyword>
<evidence type="ECO:0000256" key="1">
    <source>
        <dbReference type="ARBA" id="ARBA00004196"/>
    </source>
</evidence>
<evidence type="ECO:0000313" key="5">
    <source>
        <dbReference type="EMBL" id="TDD41220.1"/>
    </source>
</evidence>
<comment type="subcellular location">
    <subcellularLocation>
        <location evidence="1">Cell envelope</location>
    </subcellularLocation>
</comment>
<accession>A0A4R4YB06</accession>
<proteinExistence type="inferred from homology"/>
<dbReference type="GO" id="GO:0030313">
    <property type="term" value="C:cell envelope"/>
    <property type="evidence" value="ECO:0007669"/>
    <property type="project" value="UniProtKB-SubCell"/>
</dbReference>
<name>A0A4R4YB06_9ACTN</name>
<feature type="domain" description="Periplasmic binding protein" evidence="4">
    <location>
        <begin position="53"/>
        <end position="312"/>
    </location>
</feature>
<dbReference type="InterPro" id="IPR025997">
    <property type="entry name" value="SBP_2_dom"/>
</dbReference>
<sequence length="347" mass="35193">MSTLTYVGDDSESPLIGTAMNAKIPAGLLVTALLLTGCGGGGGGQSASAPPKVGLITKTETNPFFVKMKEGAEKAAQAGGMELMSAAGKFDGDNASQITAIENMVAAGVKGILITPSDTKAIVPAIQKARGAGVLVIALDTPTEPQNATDALFATDNFKAGELIGQYAKAALAGKPAKIATLDLAPGITVGQLRHDGFLKGFGVQEGDPSVVCSQDTRGDQARGQTAMENCLQKAPDINLVYTINEPAALGAYTALKATGREKDVLIVSVDGGCTGTRAVQSGQIAATSQQYPLKMAEEGVKAVAAFAKTGQKAGGYTDTGVTLITDKAVPGVEAQDTAFGLANCWG</sequence>
<reference evidence="5 6" key="1">
    <citation type="submission" date="2019-03" db="EMBL/GenBank/DDBJ databases">
        <title>Draft genome sequences of novel Actinobacteria.</title>
        <authorList>
            <person name="Sahin N."/>
            <person name="Ay H."/>
            <person name="Saygin H."/>
        </authorList>
    </citation>
    <scope>NUCLEOTIDE SEQUENCE [LARGE SCALE GENOMIC DNA]</scope>
    <source>
        <strain evidence="5 6">CH32</strain>
    </source>
</reference>
<comment type="similarity">
    <text evidence="2">Belongs to the bacterial solute-binding protein 2 family.</text>
</comment>
<dbReference type="Pfam" id="PF13407">
    <property type="entry name" value="Peripla_BP_4"/>
    <property type="match status" value="1"/>
</dbReference>
<evidence type="ECO:0000256" key="2">
    <source>
        <dbReference type="ARBA" id="ARBA00007639"/>
    </source>
</evidence>
<dbReference type="PANTHER" id="PTHR46847:SF1">
    <property type="entry name" value="D-ALLOSE-BINDING PERIPLASMIC PROTEIN-RELATED"/>
    <property type="match status" value="1"/>
</dbReference>
<evidence type="ECO:0000259" key="4">
    <source>
        <dbReference type="Pfam" id="PF13407"/>
    </source>
</evidence>
<evidence type="ECO:0000313" key="6">
    <source>
        <dbReference type="Proteomes" id="UP000295302"/>
    </source>
</evidence>
<dbReference type="GO" id="GO:0030246">
    <property type="term" value="F:carbohydrate binding"/>
    <property type="evidence" value="ECO:0007669"/>
    <property type="project" value="UniProtKB-ARBA"/>
</dbReference>
<dbReference type="PANTHER" id="PTHR46847">
    <property type="entry name" value="D-ALLOSE-BINDING PERIPLASMIC PROTEIN-RELATED"/>
    <property type="match status" value="1"/>
</dbReference>
<dbReference type="OrthoDB" id="4827464at2"/>
<dbReference type="Proteomes" id="UP000295302">
    <property type="component" value="Unassembled WGS sequence"/>
</dbReference>
<dbReference type="CDD" id="cd19973">
    <property type="entry name" value="PBP1_ABC_sugar_binding-like"/>
    <property type="match status" value="1"/>
</dbReference>
<keyword evidence="6" id="KW-1185">Reference proteome</keyword>
<protein>
    <submittedName>
        <fullName evidence="5">Sugar ABC transporter substrate-binding protein</fullName>
    </submittedName>
</protein>
<dbReference type="AlphaFoldDB" id="A0A4R4YB06"/>
<dbReference type="EMBL" id="SMKQ01000147">
    <property type="protein sequence ID" value="TDD41220.1"/>
    <property type="molecule type" value="Genomic_DNA"/>
</dbReference>
<dbReference type="SUPFAM" id="SSF53822">
    <property type="entry name" value="Periplasmic binding protein-like I"/>
    <property type="match status" value="1"/>
</dbReference>
<dbReference type="InterPro" id="IPR028082">
    <property type="entry name" value="Peripla_BP_I"/>
</dbReference>
<organism evidence="5 6">
    <name type="scientific">Nonomuraea terrae</name>
    <dbReference type="NCBI Taxonomy" id="2530383"/>
    <lineage>
        <taxon>Bacteria</taxon>
        <taxon>Bacillati</taxon>
        <taxon>Actinomycetota</taxon>
        <taxon>Actinomycetes</taxon>
        <taxon>Streptosporangiales</taxon>
        <taxon>Streptosporangiaceae</taxon>
        <taxon>Nonomuraea</taxon>
    </lineage>
</organism>
<evidence type="ECO:0000256" key="3">
    <source>
        <dbReference type="ARBA" id="ARBA00022729"/>
    </source>
</evidence>